<dbReference type="GO" id="GO:0009055">
    <property type="term" value="F:electron transfer activity"/>
    <property type="evidence" value="ECO:0007669"/>
    <property type="project" value="TreeGrafter"/>
</dbReference>
<dbReference type="PANTHER" id="PTHR47307">
    <property type="entry name" value="GLUTATHIONE-REGULATED POTASSIUM-EFFLUX SYSTEM ANCILLARY PROTEIN KEFG"/>
    <property type="match status" value="1"/>
</dbReference>
<dbReference type="SUPFAM" id="SSF52218">
    <property type="entry name" value="Flavoproteins"/>
    <property type="match status" value="1"/>
</dbReference>
<name>A0A7T0DWJ1_9ENTR</name>
<sequence>MKTLAIVSHPYASQSRIINALQQTASEADNVIVRNLETLYGNDVNAIDVVAEQAAYHGVDRVVFIYPTHWFNLTPMLKGYLNEVWQYGWAFGAGGDALKGKDLMVVTSAGASPFTYSREGLIQSSMDEVLSPMKASALYVGMNWLPPLAFYEVAAANRDKVPEFQQALAQALHVA</sequence>
<dbReference type="EMBL" id="CP061801">
    <property type="protein sequence ID" value="QPK00633.1"/>
    <property type="molecule type" value="Genomic_DNA"/>
</dbReference>
<dbReference type="InterPro" id="IPR003680">
    <property type="entry name" value="Flavodoxin_fold"/>
</dbReference>
<organism evidence="3">
    <name type="scientific">Enterobacter mori</name>
    <dbReference type="NCBI Taxonomy" id="539813"/>
    <lineage>
        <taxon>Bacteria</taxon>
        <taxon>Pseudomonadati</taxon>
        <taxon>Pseudomonadota</taxon>
        <taxon>Gammaproteobacteria</taxon>
        <taxon>Enterobacterales</taxon>
        <taxon>Enterobacteriaceae</taxon>
        <taxon>Enterobacter</taxon>
    </lineage>
</organism>
<dbReference type="GO" id="GO:0003955">
    <property type="term" value="F:NAD(P)H dehydrogenase (quinone) activity"/>
    <property type="evidence" value="ECO:0007669"/>
    <property type="project" value="TreeGrafter"/>
</dbReference>
<dbReference type="Gene3D" id="3.40.50.360">
    <property type="match status" value="1"/>
</dbReference>
<dbReference type="Pfam" id="PF02525">
    <property type="entry name" value="Flavodoxin_2"/>
    <property type="match status" value="1"/>
</dbReference>
<gene>
    <name evidence="3" type="ORF">IDM36_00225</name>
</gene>
<keyword evidence="1" id="KW-0560">Oxidoreductase</keyword>
<dbReference type="GO" id="GO:0010181">
    <property type="term" value="F:FMN binding"/>
    <property type="evidence" value="ECO:0007669"/>
    <property type="project" value="TreeGrafter"/>
</dbReference>
<dbReference type="InterPro" id="IPR046980">
    <property type="entry name" value="KefG/KefF"/>
</dbReference>
<dbReference type="InterPro" id="IPR029039">
    <property type="entry name" value="Flavoprotein-like_sf"/>
</dbReference>
<evidence type="ECO:0000256" key="1">
    <source>
        <dbReference type="ARBA" id="ARBA00023002"/>
    </source>
</evidence>
<dbReference type="PANTHER" id="PTHR47307:SF1">
    <property type="entry name" value="GLUTATHIONE-REGULATED POTASSIUM-EFFLUX SYSTEM ANCILLARY PROTEIN KEFG"/>
    <property type="match status" value="1"/>
</dbReference>
<accession>A0A7T0DWJ1</accession>
<evidence type="ECO:0000259" key="2">
    <source>
        <dbReference type="Pfam" id="PF02525"/>
    </source>
</evidence>
<dbReference type="AlphaFoldDB" id="A0A7T0DWJ1"/>
<reference evidence="3" key="1">
    <citation type="submission" date="2020-09" db="EMBL/GenBank/DDBJ databases">
        <title>First Report of a novel Colistin-Resistant species of Enterobacter cloacae complex Producing MCR-5 isolated from hospital sewage water.</title>
        <authorList>
            <person name="Zhou K."/>
        </authorList>
    </citation>
    <scope>NUCLEOTIDE SEQUENCE [LARGE SCALE GENOMIC DNA]</scope>
    <source>
        <strain evidence="3">HSW1412</strain>
    </source>
</reference>
<evidence type="ECO:0000313" key="3">
    <source>
        <dbReference type="EMBL" id="QPK00633.1"/>
    </source>
</evidence>
<proteinExistence type="predicted"/>
<feature type="domain" description="Flavodoxin-like fold" evidence="2">
    <location>
        <begin position="1"/>
        <end position="171"/>
    </location>
</feature>
<protein>
    <submittedName>
        <fullName evidence="3">NAD(P)H-dependent oxidoreductase</fullName>
    </submittedName>
</protein>